<dbReference type="InterPro" id="IPR044173">
    <property type="entry name" value="CASPL"/>
</dbReference>
<feature type="region of interest" description="Disordered" evidence="8">
    <location>
        <begin position="178"/>
        <end position="201"/>
    </location>
</feature>
<reference evidence="10" key="2">
    <citation type="submission" date="2021-12" db="EMBL/GenBank/DDBJ databases">
        <title>Resequencing data analysis of finger millet.</title>
        <authorList>
            <person name="Hatakeyama M."/>
            <person name="Aluri S."/>
            <person name="Balachadran M.T."/>
            <person name="Sivarajan S.R."/>
            <person name="Poveda L."/>
            <person name="Shimizu-Inatsugi R."/>
            <person name="Schlapbach R."/>
            <person name="Sreeman S.M."/>
            <person name="Shimizu K.K."/>
        </authorList>
    </citation>
    <scope>NUCLEOTIDE SEQUENCE</scope>
</reference>
<comment type="subcellular location">
    <subcellularLocation>
        <location evidence="1 7">Cell membrane</location>
        <topology evidence="1 7">Multi-pass membrane protein</topology>
    </subcellularLocation>
</comment>
<dbReference type="AlphaFoldDB" id="A0AAV5ESH7"/>
<feature type="transmembrane region" description="Helical" evidence="7">
    <location>
        <begin position="97"/>
        <end position="119"/>
    </location>
</feature>
<comment type="subunit">
    <text evidence="7">Homodimer and heterodimers.</text>
</comment>
<dbReference type="Pfam" id="PF04535">
    <property type="entry name" value="CASP_dom"/>
    <property type="match status" value="1"/>
</dbReference>
<evidence type="ECO:0000256" key="7">
    <source>
        <dbReference type="RuleBase" id="RU361233"/>
    </source>
</evidence>
<protein>
    <recommendedName>
        <fullName evidence="7">CASP-like protein</fullName>
    </recommendedName>
</protein>
<evidence type="ECO:0000256" key="3">
    <source>
        <dbReference type="ARBA" id="ARBA00022475"/>
    </source>
</evidence>
<proteinExistence type="inferred from homology"/>
<comment type="caution">
    <text evidence="10">The sequence shown here is derived from an EMBL/GenBank/DDBJ whole genome shotgun (WGS) entry which is preliminary data.</text>
</comment>
<comment type="similarity">
    <text evidence="2 7">Belongs to the Casparian strip membrane proteins (CASP) family.</text>
</comment>
<name>A0AAV5ESH7_ELECO</name>
<sequence>MTHEKKKSELSKCACAVIVAGSLAVIGLAVASAALMASARECNIYAAFGARPYIVSYSQFSPFVYLVVANAIAASLEAIAVFLIAWKKGEDKIGRKVMPLIGAAVPALLYSSTGAAFAAGADMSYCSAYGGGMRVSICSSDAGRAFCGQVHLAVNLSLGAAAAVTFVQLVKSLALSKASSGDGSDSDSDSDFCGHGCHSKH</sequence>
<accession>A0AAV5ESH7</accession>
<evidence type="ECO:0000259" key="9">
    <source>
        <dbReference type="Pfam" id="PF04535"/>
    </source>
</evidence>
<dbReference type="Proteomes" id="UP001054889">
    <property type="component" value="Unassembled WGS sequence"/>
</dbReference>
<reference evidence="10" key="1">
    <citation type="journal article" date="2018" name="DNA Res.">
        <title>Multiple hybrid de novo genome assembly of finger millet, an orphan allotetraploid crop.</title>
        <authorList>
            <person name="Hatakeyama M."/>
            <person name="Aluri S."/>
            <person name="Balachadran M.T."/>
            <person name="Sivarajan S.R."/>
            <person name="Patrignani A."/>
            <person name="Gruter S."/>
            <person name="Poveda L."/>
            <person name="Shimizu-Inatsugi R."/>
            <person name="Baeten J."/>
            <person name="Francoijs K.J."/>
            <person name="Nataraja K.N."/>
            <person name="Reddy Y.A.N."/>
            <person name="Phadnis S."/>
            <person name="Ravikumar R.L."/>
            <person name="Schlapbach R."/>
            <person name="Sreeman S.M."/>
            <person name="Shimizu K.K."/>
        </authorList>
    </citation>
    <scope>NUCLEOTIDE SEQUENCE</scope>
</reference>
<feature type="transmembrane region" description="Helical" evidence="7">
    <location>
        <begin position="150"/>
        <end position="170"/>
    </location>
</feature>
<keyword evidence="4 7" id="KW-0812">Transmembrane</keyword>
<feature type="domain" description="Casparian strip membrane protein" evidence="9">
    <location>
        <begin position="23"/>
        <end position="162"/>
    </location>
</feature>
<keyword evidence="3 7" id="KW-1003">Cell membrane</keyword>
<evidence type="ECO:0000256" key="5">
    <source>
        <dbReference type="ARBA" id="ARBA00022989"/>
    </source>
</evidence>
<dbReference type="InterPro" id="IPR006702">
    <property type="entry name" value="CASP_dom"/>
</dbReference>
<evidence type="ECO:0000313" key="11">
    <source>
        <dbReference type="Proteomes" id="UP001054889"/>
    </source>
</evidence>
<evidence type="ECO:0000256" key="1">
    <source>
        <dbReference type="ARBA" id="ARBA00004651"/>
    </source>
</evidence>
<comment type="caution">
    <text evidence="7">Lacks conserved residue(s) required for the propagation of feature annotation.</text>
</comment>
<gene>
    <name evidence="10" type="primary">gb13629</name>
    <name evidence="10" type="ORF">PR202_gb13629</name>
</gene>
<dbReference type="GO" id="GO:0005886">
    <property type="term" value="C:plasma membrane"/>
    <property type="evidence" value="ECO:0007669"/>
    <property type="project" value="UniProtKB-SubCell"/>
</dbReference>
<dbReference type="PANTHER" id="PTHR36488:SF7">
    <property type="entry name" value="CASP-LIKE PROTEIN 1U3"/>
    <property type="match status" value="1"/>
</dbReference>
<keyword evidence="6 7" id="KW-0472">Membrane</keyword>
<organism evidence="10 11">
    <name type="scientific">Eleusine coracana subsp. coracana</name>
    <dbReference type="NCBI Taxonomy" id="191504"/>
    <lineage>
        <taxon>Eukaryota</taxon>
        <taxon>Viridiplantae</taxon>
        <taxon>Streptophyta</taxon>
        <taxon>Embryophyta</taxon>
        <taxon>Tracheophyta</taxon>
        <taxon>Spermatophyta</taxon>
        <taxon>Magnoliopsida</taxon>
        <taxon>Liliopsida</taxon>
        <taxon>Poales</taxon>
        <taxon>Poaceae</taxon>
        <taxon>PACMAD clade</taxon>
        <taxon>Chloridoideae</taxon>
        <taxon>Cynodonteae</taxon>
        <taxon>Eleusininae</taxon>
        <taxon>Eleusine</taxon>
    </lineage>
</organism>
<feature type="transmembrane region" description="Helical" evidence="7">
    <location>
        <begin position="63"/>
        <end position="85"/>
    </location>
</feature>
<dbReference type="EMBL" id="BQKI01000078">
    <property type="protein sequence ID" value="GJN25758.1"/>
    <property type="molecule type" value="Genomic_DNA"/>
</dbReference>
<keyword evidence="5 7" id="KW-1133">Transmembrane helix</keyword>
<evidence type="ECO:0000256" key="6">
    <source>
        <dbReference type="ARBA" id="ARBA00023136"/>
    </source>
</evidence>
<evidence type="ECO:0000256" key="2">
    <source>
        <dbReference type="ARBA" id="ARBA00007651"/>
    </source>
</evidence>
<evidence type="ECO:0000256" key="4">
    <source>
        <dbReference type="ARBA" id="ARBA00022692"/>
    </source>
</evidence>
<dbReference type="PANTHER" id="PTHR36488">
    <property type="entry name" value="CASP-LIKE PROTEIN 1U1"/>
    <property type="match status" value="1"/>
</dbReference>
<evidence type="ECO:0000256" key="8">
    <source>
        <dbReference type="SAM" id="MobiDB-lite"/>
    </source>
</evidence>
<evidence type="ECO:0000313" key="10">
    <source>
        <dbReference type="EMBL" id="GJN25758.1"/>
    </source>
</evidence>
<keyword evidence="11" id="KW-1185">Reference proteome</keyword>